<proteinExistence type="predicted"/>
<feature type="compositionally biased region" description="Low complexity" evidence="1">
    <location>
        <begin position="591"/>
        <end position="600"/>
    </location>
</feature>
<dbReference type="Proteomes" id="UP001295740">
    <property type="component" value="Unassembled WGS sequence"/>
</dbReference>
<feature type="region of interest" description="Disordered" evidence="1">
    <location>
        <begin position="341"/>
        <end position="643"/>
    </location>
</feature>
<feature type="compositionally biased region" description="Basic and acidic residues" evidence="1">
    <location>
        <begin position="509"/>
        <end position="526"/>
    </location>
</feature>
<keyword evidence="3" id="KW-1185">Reference proteome</keyword>
<evidence type="ECO:0000313" key="3">
    <source>
        <dbReference type="Proteomes" id="UP001295740"/>
    </source>
</evidence>
<feature type="compositionally biased region" description="Pro residues" evidence="1">
    <location>
        <begin position="545"/>
        <end position="556"/>
    </location>
</feature>
<sequence length="643" mass="72124">MRSMDNRMALLVVRLPDSLMALHLVIPAITPLDLSLDHHDVTTLAHLIHIHLLRLRTIPILVNLMDIRDLPLERFILHIPGRTLAMGLLDNTGLLGIMDLLDSTELLDNTGLMGITDPLLESMNQTTAGLSRDLPSNIIHTRLRVQVLQVLRRVRSIRKIEAGIDVADMAGTITDNTKTAAQSTIGMAKMNGVVPRLPIIGDLVRDLEPGEVNSQSHNGSDHEVSKPSTDTNGNESPNDPNESPYFGFRHDARCVFGDLECEGGKADPIAAPLPSEWFDGVMIPPPFGAKSVKSKFVTPSNVDDFSQSVRDTKSWHHLQHHPLLVDPEDIRMEKLEDYERALRQGPVQNRDRNNNHKGKGRGKRWDPPGRPFKNHNRDYSRDVPRNERHGRPESRKRRWDGSHNHPDARQWDKPEAEVQYDELALKYGEPEYKRPKPASPEPGEVAEPSKQEPTSREPTSQEPRPGTPVIPVDDPAWAPESAEVARDKPEPSNRGNENRATTSEIQGPSERETRASSEPKDWDRDAFVASKLSEFELRNQNGERPPTPPPPPPGRPPSSRSRRSSRSYRGSHPNSRRSSFGAHLADSMESPLTPTELELLGMGRPSTSGSDTGRDSPKRQSDDVTPKFRRRQPKVHDAYSRRW</sequence>
<reference evidence="2" key="1">
    <citation type="submission" date="2023-10" db="EMBL/GenBank/DDBJ databases">
        <authorList>
            <person name="Hackl T."/>
        </authorList>
    </citation>
    <scope>NUCLEOTIDE SEQUENCE</scope>
</reference>
<evidence type="ECO:0000256" key="1">
    <source>
        <dbReference type="SAM" id="MobiDB-lite"/>
    </source>
</evidence>
<dbReference type="AlphaFoldDB" id="A0AAI8YPA5"/>
<gene>
    <name evidence="2" type="ORF">KHLLAP_LOCUS12667</name>
</gene>
<comment type="caution">
    <text evidence="2">The sequence shown here is derived from an EMBL/GenBank/DDBJ whole genome shotgun (WGS) entry which is preliminary data.</text>
</comment>
<accession>A0AAI8YPA5</accession>
<feature type="compositionally biased region" description="Basic and acidic residues" evidence="1">
    <location>
        <begin position="612"/>
        <end position="626"/>
    </location>
</feature>
<protein>
    <submittedName>
        <fullName evidence="2">Uu.00g052140.m01.CDS01</fullName>
    </submittedName>
</protein>
<feature type="compositionally biased region" description="Basic and acidic residues" evidence="1">
    <location>
        <begin position="375"/>
        <end position="416"/>
    </location>
</feature>
<feature type="region of interest" description="Disordered" evidence="1">
    <location>
        <begin position="209"/>
        <end position="245"/>
    </location>
</feature>
<organism evidence="2 3">
    <name type="scientific">Anthostomella pinea</name>
    <dbReference type="NCBI Taxonomy" id="933095"/>
    <lineage>
        <taxon>Eukaryota</taxon>
        <taxon>Fungi</taxon>
        <taxon>Dikarya</taxon>
        <taxon>Ascomycota</taxon>
        <taxon>Pezizomycotina</taxon>
        <taxon>Sordariomycetes</taxon>
        <taxon>Xylariomycetidae</taxon>
        <taxon>Xylariales</taxon>
        <taxon>Xylariaceae</taxon>
        <taxon>Anthostomella</taxon>
    </lineage>
</organism>
<evidence type="ECO:0000313" key="2">
    <source>
        <dbReference type="EMBL" id="CAJ2512199.1"/>
    </source>
</evidence>
<feature type="compositionally biased region" description="Polar residues" evidence="1">
    <location>
        <begin position="226"/>
        <end position="241"/>
    </location>
</feature>
<dbReference type="EMBL" id="CAUWAG010000019">
    <property type="protein sequence ID" value="CAJ2512199.1"/>
    <property type="molecule type" value="Genomic_DNA"/>
</dbReference>
<name>A0AAI8YPA5_9PEZI</name>
<feature type="compositionally biased region" description="Polar residues" evidence="1">
    <location>
        <begin position="493"/>
        <end position="506"/>
    </location>
</feature>
<feature type="compositionally biased region" description="Basic and acidic residues" evidence="1">
    <location>
        <begin position="634"/>
        <end position="643"/>
    </location>
</feature>